<dbReference type="PRINTS" id="PR01438">
    <property type="entry name" value="UNVRSLSTRESS"/>
</dbReference>
<evidence type="ECO:0000256" key="1">
    <source>
        <dbReference type="ARBA" id="ARBA00008791"/>
    </source>
</evidence>
<sequence>MHKSILIPTDFSDVAYHAAEYAIALGKQIDIKKLVLYHAWQQPLIVDPSLVNTDMINVEALQEIGDESLHSFRKKIKQLAGPEFEVVQEMDYSPVAGGVAEMATKYNASYVVMSVTGSGKFVEKVLGSNAVATAKAINVPVIIVPGAYSFTTIEHVALTCDYKNIETTIPFAPVKQLLDDTTSKLFVVYVDTTRETLPDSLEEQNRLINTKLDRTDAQFHIVEDSSFMHGISEFSNENHVELIVAVPRKKGFLEVLFRGSRTTELAFNSKIPIMIVHKNLE</sequence>
<dbReference type="InterPro" id="IPR006015">
    <property type="entry name" value="Universal_stress_UspA"/>
</dbReference>
<dbReference type="PANTHER" id="PTHR46268">
    <property type="entry name" value="STRESS RESPONSE PROTEIN NHAX"/>
    <property type="match status" value="1"/>
</dbReference>
<comment type="caution">
    <text evidence="3">The sequence shown here is derived from an EMBL/GenBank/DDBJ whole genome shotgun (WGS) entry which is preliminary data.</text>
</comment>
<proteinExistence type="inferred from homology"/>
<gene>
    <name evidence="3" type="ORF">DI598_10945</name>
</gene>
<dbReference type="CDD" id="cd00293">
    <property type="entry name" value="USP-like"/>
    <property type="match status" value="1"/>
</dbReference>
<dbReference type="EMBL" id="QFOI01000191">
    <property type="protein sequence ID" value="PZP47413.1"/>
    <property type="molecule type" value="Genomic_DNA"/>
</dbReference>
<reference evidence="3 4" key="1">
    <citation type="submission" date="2017-11" db="EMBL/GenBank/DDBJ databases">
        <title>Infants hospitalized years apart are colonized by the same room-sourced microbial strains.</title>
        <authorList>
            <person name="Brooks B."/>
            <person name="Olm M.R."/>
            <person name="Firek B.A."/>
            <person name="Baker R."/>
            <person name="Thomas B.C."/>
            <person name="Morowitz M.J."/>
            <person name="Banfield J.F."/>
        </authorList>
    </citation>
    <scope>NUCLEOTIDE SEQUENCE [LARGE SCALE GENOMIC DNA]</scope>
    <source>
        <strain evidence="3">S2_009_000_R2_76</strain>
    </source>
</reference>
<dbReference type="AlphaFoldDB" id="A0A2W5EY30"/>
<organism evidence="3 4">
    <name type="scientific">Pseudopedobacter saltans</name>
    <dbReference type="NCBI Taxonomy" id="151895"/>
    <lineage>
        <taxon>Bacteria</taxon>
        <taxon>Pseudomonadati</taxon>
        <taxon>Bacteroidota</taxon>
        <taxon>Sphingobacteriia</taxon>
        <taxon>Sphingobacteriales</taxon>
        <taxon>Sphingobacteriaceae</taxon>
        <taxon>Pseudopedobacter</taxon>
    </lineage>
</organism>
<evidence type="ECO:0000313" key="4">
    <source>
        <dbReference type="Proteomes" id="UP000249645"/>
    </source>
</evidence>
<dbReference type="InterPro" id="IPR006016">
    <property type="entry name" value="UspA"/>
</dbReference>
<dbReference type="InterPro" id="IPR014729">
    <property type="entry name" value="Rossmann-like_a/b/a_fold"/>
</dbReference>
<dbReference type="Pfam" id="PF00582">
    <property type="entry name" value="Usp"/>
    <property type="match status" value="1"/>
</dbReference>
<dbReference type="PANTHER" id="PTHR46268:SF22">
    <property type="entry name" value="SENSOR PROTEIN KDPD-RELATED"/>
    <property type="match status" value="1"/>
</dbReference>
<accession>A0A2W5EY30</accession>
<name>A0A2W5EY30_9SPHI</name>
<comment type="similarity">
    <text evidence="1">Belongs to the universal stress protein A family.</text>
</comment>
<evidence type="ECO:0000259" key="2">
    <source>
        <dbReference type="Pfam" id="PF00582"/>
    </source>
</evidence>
<protein>
    <recommendedName>
        <fullName evidence="2">UspA domain-containing protein</fullName>
    </recommendedName>
</protein>
<dbReference type="Proteomes" id="UP000249645">
    <property type="component" value="Unassembled WGS sequence"/>
</dbReference>
<evidence type="ECO:0000313" key="3">
    <source>
        <dbReference type="EMBL" id="PZP47413.1"/>
    </source>
</evidence>
<feature type="domain" description="UspA" evidence="2">
    <location>
        <begin position="1"/>
        <end position="145"/>
    </location>
</feature>
<dbReference type="SUPFAM" id="SSF52402">
    <property type="entry name" value="Adenine nucleotide alpha hydrolases-like"/>
    <property type="match status" value="2"/>
</dbReference>
<dbReference type="Gene3D" id="3.40.50.620">
    <property type="entry name" value="HUPs"/>
    <property type="match status" value="2"/>
</dbReference>